<dbReference type="OrthoDB" id="2788229at2759"/>
<dbReference type="InParanoid" id="A0A2H3CZK0"/>
<dbReference type="InterPro" id="IPR032675">
    <property type="entry name" value="LRR_dom_sf"/>
</dbReference>
<protein>
    <recommendedName>
        <fullName evidence="3">F-box domain-containing protein</fullName>
    </recommendedName>
</protein>
<gene>
    <name evidence="1" type="ORF">ARMGADRAFT_739689</name>
</gene>
<evidence type="ECO:0008006" key="3">
    <source>
        <dbReference type="Google" id="ProtNLM"/>
    </source>
</evidence>
<dbReference type="OMA" id="DICPGKT"/>
<reference evidence="2" key="1">
    <citation type="journal article" date="2017" name="Nat. Ecol. Evol.">
        <title>Genome expansion and lineage-specific genetic innovations in the forest pathogenic fungi Armillaria.</title>
        <authorList>
            <person name="Sipos G."/>
            <person name="Prasanna A.N."/>
            <person name="Walter M.C."/>
            <person name="O'Connor E."/>
            <person name="Balint B."/>
            <person name="Krizsan K."/>
            <person name="Kiss B."/>
            <person name="Hess J."/>
            <person name="Varga T."/>
            <person name="Slot J."/>
            <person name="Riley R."/>
            <person name="Boka B."/>
            <person name="Rigling D."/>
            <person name="Barry K."/>
            <person name="Lee J."/>
            <person name="Mihaltcheva S."/>
            <person name="LaButti K."/>
            <person name="Lipzen A."/>
            <person name="Waldron R."/>
            <person name="Moloney N.M."/>
            <person name="Sperisen C."/>
            <person name="Kredics L."/>
            <person name="Vagvoelgyi C."/>
            <person name="Patrignani A."/>
            <person name="Fitzpatrick D."/>
            <person name="Nagy I."/>
            <person name="Doyle S."/>
            <person name="Anderson J.B."/>
            <person name="Grigoriev I.V."/>
            <person name="Gueldener U."/>
            <person name="Muensterkoetter M."/>
            <person name="Nagy L.G."/>
        </authorList>
    </citation>
    <scope>NUCLEOTIDE SEQUENCE [LARGE SCALE GENOMIC DNA]</scope>
    <source>
        <strain evidence="2">Ar21-2</strain>
    </source>
</reference>
<evidence type="ECO:0000313" key="1">
    <source>
        <dbReference type="EMBL" id="PBK82187.1"/>
    </source>
</evidence>
<sequence length="300" mass="34082">MTTPVENSVPSESSLSVPQELIDFTLDFLHDDVHTLRACSLVSCAFLPCSRHHIYSNVFIVHIDELDSSRKYAGQLYRYQNLAALLEHSPHLAPLVTRFGIHGKTQWMTDVLMYPSLFPIIQSLRNLSHLEFIARSRGVQFWARFPVDTHSFFLAALRSLSLKTLILKGFNYLERNAYFEDVCNAAAANPALKHLSLLCYYEGVETFQPHPPIRPPLNGLPALESLSISGDSASRKVAWMFFTKSLYSVSSIRRLSLQIHHQTNSSVIQTLLNEVQETLESFTLDICPGKTMSFRLYHTH</sequence>
<organism evidence="1 2">
    <name type="scientific">Armillaria gallica</name>
    <name type="common">Bulbous honey fungus</name>
    <name type="synonym">Armillaria bulbosa</name>
    <dbReference type="NCBI Taxonomy" id="47427"/>
    <lineage>
        <taxon>Eukaryota</taxon>
        <taxon>Fungi</taxon>
        <taxon>Dikarya</taxon>
        <taxon>Basidiomycota</taxon>
        <taxon>Agaricomycotina</taxon>
        <taxon>Agaricomycetes</taxon>
        <taxon>Agaricomycetidae</taxon>
        <taxon>Agaricales</taxon>
        <taxon>Marasmiineae</taxon>
        <taxon>Physalacriaceae</taxon>
        <taxon>Armillaria</taxon>
    </lineage>
</organism>
<evidence type="ECO:0000313" key="2">
    <source>
        <dbReference type="Proteomes" id="UP000217790"/>
    </source>
</evidence>
<accession>A0A2H3CZK0</accession>
<dbReference type="AlphaFoldDB" id="A0A2H3CZK0"/>
<dbReference type="EMBL" id="KZ293720">
    <property type="protein sequence ID" value="PBK82187.1"/>
    <property type="molecule type" value="Genomic_DNA"/>
</dbReference>
<keyword evidence="2" id="KW-1185">Reference proteome</keyword>
<dbReference type="Proteomes" id="UP000217790">
    <property type="component" value="Unassembled WGS sequence"/>
</dbReference>
<dbReference type="SUPFAM" id="SSF52047">
    <property type="entry name" value="RNI-like"/>
    <property type="match status" value="1"/>
</dbReference>
<dbReference type="Gene3D" id="3.80.10.10">
    <property type="entry name" value="Ribonuclease Inhibitor"/>
    <property type="match status" value="1"/>
</dbReference>
<name>A0A2H3CZK0_ARMGA</name>
<proteinExistence type="predicted"/>